<evidence type="ECO:0000256" key="2">
    <source>
        <dbReference type="ARBA" id="ARBA00022448"/>
    </source>
</evidence>
<dbReference type="Pfam" id="PF00005">
    <property type="entry name" value="ABC_tran"/>
    <property type="match status" value="1"/>
</dbReference>
<dbReference type="InterPro" id="IPR015860">
    <property type="entry name" value="ABC_transpr_TagH-like"/>
</dbReference>
<dbReference type="PANTHER" id="PTHR46743">
    <property type="entry name" value="TEICHOIC ACIDS EXPORT ATP-BINDING PROTEIN TAGH"/>
    <property type="match status" value="1"/>
</dbReference>
<dbReference type="GO" id="GO:0005524">
    <property type="term" value="F:ATP binding"/>
    <property type="evidence" value="ECO:0007669"/>
    <property type="project" value="UniProtKB-KW"/>
</dbReference>
<sequence>MSRDGHVRADQIWKRFRADRNRQLLRDEVARFRQRRKGSAAERWRWAIRDISFEVQPGESLALIGANGSGKSTMLKMLAGIMFPTYGSLTANGRIGALIEVRAGIHPDLTGRENVFMFGSLLGLKRADVRKRFNDIVEFAELTDAIDRQVKYYSSGMGMRLGFAVAAFLEPDIMVVDEVLAVGDAAFQQRCLDRMREVMAQGTTLLYVSHDLATVESMCESTLWLDQGIVRGQGPTHDVVGQYRRSVEVHAIAQHPSSGDIDVHVLRSSNGNGERIKSQGTVELDLLVQSALQRDFQIVIGFSEGSPAPIFIAQHVGTLAPGENRFFCRLESIPLPAGEYAVYATVLDVNGRTVRSWSPIGHIEVDGLLLPPTPTGIVRLSPVVVDVSWRDGD</sequence>
<dbReference type="EMBL" id="CAFAAJ010000034">
    <property type="protein sequence ID" value="CAB4797348.1"/>
    <property type="molecule type" value="Genomic_DNA"/>
</dbReference>
<dbReference type="PANTHER" id="PTHR46743:SF2">
    <property type="entry name" value="TEICHOIC ACIDS EXPORT ATP-BINDING PROTEIN TAGH"/>
    <property type="match status" value="1"/>
</dbReference>
<comment type="similarity">
    <text evidence="1">Belongs to the ABC transporter superfamily.</text>
</comment>
<dbReference type="SMART" id="SM00382">
    <property type="entry name" value="AAA"/>
    <property type="match status" value="1"/>
</dbReference>
<dbReference type="GO" id="GO:0140359">
    <property type="term" value="F:ABC-type transporter activity"/>
    <property type="evidence" value="ECO:0007669"/>
    <property type="project" value="InterPro"/>
</dbReference>
<dbReference type="InterPro" id="IPR050683">
    <property type="entry name" value="Bact_Polysacc_Export_ATP-bd"/>
</dbReference>
<keyword evidence="4" id="KW-0067">ATP-binding</keyword>
<organism evidence="6">
    <name type="scientific">freshwater metagenome</name>
    <dbReference type="NCBI Taxonomy" id="449393"/>
    <lineage>
        <taxon>unclassified sequences</taxon>
        <taxon>metagenomes</taxon>
        <taxon>ecological metagenomes</taxon>
    </lineage>
</organism>
<dbReference type="Gene3D" id="3.40.50.300">
    <property type="entry name" value="P-loop containing nucleotide triphosphate hydrolases"/>
    <property type="match status" value="1"/>
</dbReference>
<name>A0A6J6XQ61_9ZZZZ</name>
<dbReference type="AlphaFoldDB" id="A0A6J6XQ61"/>
<evidence type="ECO:0000256" key="4">
    <source>
        <dbReference type="ARBA" id="ARBA00022840"/>
    </source>
</evidence>
<protein>
    <submittedName>
        <fullName evidence="6">Unannotated protein</fullName>
    </submittedName>
</protein>
<dbReference type="CDD" id="cd03220">
    <property type="entry name" value="ABC_KpsT_Wzt"/>
    <property type="match status" value="1"/>
</dbReference>
<evidence type="ECO:0000259" key="5">
    <source>
        <dbReference type="PROSITE" id="PS50893"/>
    </source>
</evidence>
<dbReference type="SUPFAM" id="SSF52540">
    <property type="entry name" value="P-loop containing nucleoside triphosphate hydrolases"/>
    <property type="match status" value="1"/>
</dbReference>
<accession>A0A6J6XQ61</accession>
<evidence type="ECO:0000313" key="6">
    <source>
        <dbReference type="EMBL" id="CAB4797348.1"/>
    </source>
</evidence>
<feature type="domain" description="ABC transporter" evidence="5">
    <location>
        <begin position="24"/>
        <end position="252"/>
    </location>
</feature>
<evidence type="ECO:0000256" key="3">
    <source>
        <dbReference type="ARBA" id="ARBA00022741"/>
    </source>
</evidence>
<evidence type="ECO:0000256" key="1">
    <source>
        <dbReference type="ARBA" id="ARBA00005417"/>
    </source>
</evidence>
<dbReference type="GO" id="GO:0016020">
    <property type="term" value="C:membrane"/>
    <property type="evidence" value="ECO:0007669"/>
    <property type="project" value="InterPro"/>
</dbReference>
<dbReference type="InterPro" id="IPR027417">
    <property type="entry name" value="P-loop_NTPase"/>
</dbReference>
<dbReference type="GO" id="GO:0016887">
    <property type="term" value="F:ATP hydrolysis activity"/>
    <property type="evidence" value="ECO:0007669"/>
    <property type="project" value="InterPro"/>
</dbReference>
<reference evidence="6" key="1">
    <citation type="submission" date="2020-05" db="EMBL/GenBank/DDBJ databases">
        <authorList>
            <person name="Chiriac C."/>
            <person name="Salcher M."/>
            <person name="Ghai R."/>
            <person name="Kavagutti S V."/>
        </authorList>
    </citation>
    <scope>NUCLEOTIDE SEQUENCE</scope>
</reference>
<keyword evidence="2" id="KW-0813">Transport</keyword>
<gene>
    <name evidence="6" type="ORF">UFOPK3001_00721</name>
</gene>
<dbReference type="InterPro" id="IPR003439">
    <property type="entry name" value="ABC_transporter-like_ATP-bd"/>
</dbReference>
<keyword evidence="3" id="KW-0547">Nucleotide-binding</keyword>
<proteinExistence type="inferred from homology"/>
<dbReference type="PROSITE" id="PS50893">
    <property type="entry name" value="ABC_TRANSPORTER_2"/>
    <property type="match status" value="1"/>
</dbReference>
<dbReference type="InterPro" id="IPR003593">
    <property type="entry name" value="AAA+_ATPase"/>
</dbReference>